<gene>
    <name evidence="2" type="ORF">GX576_02460</name>
</gene>
<dbReference type="GO" id="GO:0003677">
    <property type="term" value="F:DNA binding"/>
    <property type="evidence" value="ECO:0007669"/>
    <property type="project" value="UniProtKB-KW"/>
</dbReference>
<dbReference type="PANTHER" id="PTHR33164:SF95">
    <property type="entry name" value="TRANSCRIPTIONAL REGULATOR"/>
    <property type="match status" value="1"/>
</dbReference>
<dbReference type="InterPro" id="IPR039422">
    <property type="entry name" value="MarR/SlyA-like"/>
</dbReference>
<dbReference type="InterPro" id="IPR036388">
    <property type="entry name" value="WH-like_DNA-bd_sf"/>
</dbReference>
<evidence type="ECO:0000313" key="3">
    <source>
        <dbReference type="Proteomes" id="UP000536534"/>
    </source>
</evidence>
<protein>
    <submittedName>
        <fullName evidence="2">Winged helix DNA-binding protein</fullName>
    </submittedName>
</protein>
<dbReference type="SMART" id="SM00347">
    <property type="entry name" value="HTH_MARR"/>
    <property type="match status" value="1"/>
</dbReference>
<dbReference type="SUPFAM" id="SSF46785">
    <property type="entry name" value="Winged helix' DNA-binding domain"/>
    <property type="match status" value="1"/>
</dbReference>
<dbReference type="InterPro" id="IPR000835">
    <property type="entry name" value="HTH_MarR-typ"/>
</dbReference>
<dbReference type="InterPro" id="IPR036390">
    <property type="entry name" value="WH_DNA-bd_sf"/>
</dbReference>
<dbReference type="PANTHER" id="PTHR33164">
    <property type="entry name" value="TRANSCRIPTIONAL REGULATOR, MARR FAMILY"/>
    <property type="match status" value="1"/>
</dbReference>
<dbReference type="GO" id="GO:0006950">
    <property type="term" value="P:response to stress"/>
    <property type="evidence" value="ECO:0007669"/>
    <property type="project" value="TreeGrafter"/>
</dbReference>
<dbReference type="PROSITE" id="PS50995">
    <property type="entry name" value="HTH_MARR_2"/>
    <property type="match status" value="1"/>
</dbReference>
<reference evidence="2 3" key="1">
    <citation type="journal article" date="2020" name="Biotechnol. Biofuels">
        <title>New insights from the biogas microbiome by comprehensive genome-resolved metagenomics of nearly 1600 species originating from multiple anaerobic digesters.</title>
        <authorList>
            <person name="Campanaro S."/>
            <person name="Treu L."/>
            <person name="Rodriguez-R L.M."/>
            <person name="Kovalovszki A."/>
            <person name="Ziels R.M."/>
            <person name="Maus I."/>
            <person name="Zhu X."/>
            <person name="Kougias P.G."/>
            <person name="Basile A."/>
            <person name="Luo G."/>
            <person name="Schluter A."/>
            <person name="Konstantinidis K.T."/>
            <person name="Angelidaki I."/>
        </authorList>
    </citation>
    <scope>NUCLEOTIDE SEQUENCE [LARGE SCALE GENOMIC DNA]</scope>
    <source>
        <strain evidence="2">AS06rmzACSIP_256</strain>
    </source>
</reference>
<dbReference type="GO" id="GO:0003700">
    <property type="term" value="F:DNA-binding transcription factor activity"/>
    <property type="evidence" value="ECO:0007669"/>
    <property type="project" value="InterPro"/>
</dbReference>
<dbReference type="EMBL" id="JAAYYV010000064">
    <property type="protein sequence ID" value="NLF53268.1"/>
    <property type="molecule type" value="Genomic_DNA"/>
</dbReference>
<dbReference type="Pfam" id="PF12802">
    <property type="entry name" value="MarR_2"/>
    <property type="match status" value="1"/>
</dbReference>
<keyword evidence="2" id="KW-0238">DNA-binding</keyword>
<sequence>MKNRSAPFLSYKLDVLKTASIRAANVFYRERVDLSIRELRVLRLIHDSPGILTTDLRQRLFMDKTVLSKDISFLERRGLLARSLFASDSRQHCLALTPAGERVWQESEEVGRRLEEEMFAELGDEEWRQLHALLDKALRSFEHWSSVHEGRASQVPRS</sequence>
<dbReference type="Gene3D" id="1.10.10.10">
    <property type="entry name" value="Winged helix-like DNA-binding domain superfamily/Winged helix DNA-binding domain"/>
    <property type="match status" value="1"/>
</dbReference>
<comment type="caution">
    <text evidence="2">The sequence shown here is derived from an EMBL/GenBank/DDBJ whole genome shotgun (WGS) entry which is preliminary data.</text>
</comment>
<organism evidence="2 3">
    <name type="scientific">Thauera phenolivorans</name>
    <dbReference type="NCBI Taxonomy" id="1792543"/>
    <lineage>
        <taxon>Bacteria</taxon>
        <taxon>Pseudomonadati</taxon>
        <taxon>Pseudomonadota</taxon>
        <taxon>Betaproteobacteria</taxon>
        <taxon>Rhodocyclales</taxon>
        <taxon>Zoogloeaceae</taxon>
        <taxon>Thauera</taxon>
    </lineage>
</organism>
<proteinExistence type="predicted"/>
<evidence type="ECO:0000313" key="2">
    <source>
        <dbReference type="EMBL" id="NLF53268.1"/>
    </source>
</evidence>
<feature type="domain" description="HTH marR-type" evidence="1">
    <location>
        <begin position="1"/>
        <end position="139"/>
    </location>
</feature>
<accession>A0A7X7LU90</accession>
<evidence type="ECO:0000259" key="1">
    <source>
        <dbReference type="PROSITE" id="PS50995"/>
    </source>
</evidence>
<dbReference type="AlphaFoldDB" id="A0A7X7LU90"/>
<dbReference type="Proteomes" id="UP000536534">
    <property type="component" value="Unassembled WGS sequence"/>
</dbReference>
<dbReference type="PRINTS" id="PR00598">
    <property type="entry name" value="HTHMARR"/>
</dbReference>
<name>A0A7X7LU90_9RHOO</name>